<accession>A0A7S2U408</accession>
<sequence length="101" mass="11450">MATTIIGRRSKRKYKELNPEKACGEIENVNTSCSMSTTTDAHHHGICSFILLFHRLVFRYKNPADETMIMQVKTKVESAWLLARLDSHDDVPITDPVSACQ</sequence>
<dbReference type="AlphaFoldDB" id="A0A7S2U408"/>
<evidence type="ECO:0000313" key="1">
    <source>
        <dbReference type="EMBL" id="CAD9777251.1"/>
    </source>
</evidence>
<organism evidence="1">
    <name type="scientific">Lotharella oceanica</name>
    <dbReference type="NCBI Taxonomy" id="641309"/>
    <lineage>
        <taxon>Eukaryota</taxon>
        <taxon>Sar</taxon>
        <taxon>Rhizaria</taxon>
        <taxon>Cercozoa</taxon>
        <taxon>Chlorarachniophyceae</taxon>
        <taxon>Lotharella</taxon>
    </lineage>
</organism>
<name>A0A7S2U408_9EUKA</name>
<proteinExistence type="predicted"/>
<dbReference type="EMBL" id="HBHP01034561">
    <property type="protein sequence ID" value="CAD9777251.1"/>
    <property type="molecule type" value="Transcribed_RNA"/>
</dbReference>
<protein>
    <submittedName>
        <fullName evidence="1">Uncharacterized protein</fullName>
    </submittedName>
</protein>
<reference evidence="1" key="1">
    <citation type="submission" date="2021-01" db="EMBL/GenBank/DDBJ databases">
        <authorList>
            <person name="Corre E."/>
            <person name="Pelletier E."/>
            <person name="Niang G."/>
            <person name="Scheremetjew M."/>
            <person name="Finn R."/>
            <person name="Kale V."/>
            <person name="Holt S."/>
            <person name="Cochrane G."/>
            <person name="Meng A."/>
            <person name="Brown T."/>
            <person name="Cohen L."/>
        </authorList>
    </citation>
    <scope>NUCLEOTIDE SEQUENCE</scope>
    <source>
        <strain evidence="1">CCMP622</strain>
    </source>
</reference>
<gene>
    <name evidence="1" type="ORF">LSP00402_LOCUS21267</name>
</gene>